<name>A0A9Q0LS09_ANAIG</name>
<sequence>MVKNILSQILLIISIMGMIFCSRVKPATYAYTFQRQYNSKLSCILSGNTEFNKTIKTKIKMVKNILSQILLIISIMGMIFCSRVKPATYAYTFQRQYNSKLSCILSGNTEFNVTALAQGPLWNYITNSQTTAGISVTESSIPLAQYLNSNYQENSTFSIEIWVSNSGVNPKILIGDLSDPAYVHIYPQIESNGNSIYTEVYSGSTQLESGSIYMPGGIIGTTPKHLLINWQPGNQSLYLNSVYIGSTTLNSTIDYFFPCDLLIMKHNAYYVGTYDRILTPSEILDNYLAGIPGWSAQISNNKTYNSGYYHSFDFNDLYSFTNSSIHQIELLNTSSNGAGCSIYAGDPPLLISFPHTLDINETTIGIQTPNSPGETINCTIDYNIFFLDLNYDSTWEKNGTFLAIVINSSVDGPNFFPNEFDLYMSSIQNVTFTLNYEDQSGFQVTNFTVGLIDGILFYNETQVENGVPIDIVSPAQTGTLDFKYLMDFSNNDSDFTASFLFTLRSTSSNSISNMVNLNLNNSNINLTYNSVNLKEDEFVSVELIFEDSLSGNLDSNWEIVWIGDPMTGTQIKVNESNIFVGDTITSGSSSALNSASPFEISIEPKGNLSGDLQLEFMVKNDLVSFNKTLSFFVENKYDQASIYATCSSNCQNQQNKFVFSSSSFILNFVINNPDNQTLQLDLQLNSFEMKSASISQTQNITLSGTQSLIESQLTNFQVITSGVGIQGDFDILFINLTNSENSSDVFQIQYQIQKIDASKANFLIQSIFSFIFFFVFLI</sequence>
<gene>
    <name evidence="2" type="ORF">M0811_05734</name>
</gene>
<dbReference type="SUPFAM" id="SSF49899">
    <property type="entry name" value="Concanavalin A-like lectins/glucanases"/>
    <property type="match status" value="1"/>
</dbReference>
<evidence type="ECO:0000256" key="1">
    <source>
        <dbReference type="SAM" id="Phobius"/>
    </source>
</evidence>
<proteinExistence type="predicted"/>
<reference evidence="2" key="1">
    <citation type="submission" date="2022-10" db="EMBL/GenBank/DDBJ databases">
        <title>Novel sulphate-reducing endosymbionts in the free-living metamonad Anaeramoeba.</title>
        <authorList>
            <person name="Jerlstrom-Hultqvist J."/>
            <person name="Cepicka I."/>
            <person name="Gallot-Lavallee L."/>
            <person name="Salas-Leiva D."/>
            <person name="Curtis B.A."/>
            <person name="Zahonova K."/>
            <person name="Pipaliya S."/>
            <person name="Dacks J."/>
            <person name="Roger A.J."/>
        </authorList>
    </citation>
    <scope>NUCLEOTIDE SEQUENCE</scope>
    <source>
        <strain evidence="2">BMAN</strain>
    </source>
</reference>
<keyword evidence="1" id="KW-1133">Transmembrane helix</keyword>
<dbReference type="InterPro" id="IPR013320">
    <property type="entry name" value="ConA-like_dom_sf"/>
</dbReference>
<protein>
    <submittedName>
        <fullName evidence="2">Uncharacterized protein</fullName>
    </submittedName>
</protein>
<accession>A0A9Q0LS09</accession>
<dbReference type="AlphaFoldDB" id="A0A9Q0LS09"/>
<comment type="caution">
    <text evidence="2">The sequence shown here is derived from an EMBL/GenBank/DDBJ whole genome shotgun (WGS) entry which is preliminary data.</text>
</comment>
<feature type="transmembrane region" description="Helical" evidence="1">
    <location>
        <begin position="6"/>
        <end position="24"/>
    </location>
</feature>
<keyword evidence="1" id="KW-0472">Membrane</keyword>
<feature type="transmembrane region" description="Helical" evidence="1">
    <location>
        <begin position="61"/>
        <end position="80"/>
    </location>
</feature>
<dbReference type="Proteomes" id="UP001149090">
    <property type="component" value="Unassembled WGS sequence"/>
</dbReference>
<dbReference type="EMBL" id="JAPDFW010000057">
    <property type="protein sequence ID" value="KAJ5077635.1"/>
    <property type="molecule type" value="Genomic_DNA"/>
</dbReference>
<organism evidence="2 3">
    <name type="scientific">Anaeramoeba ignava</name>
    <name type="common">Anaerobic marine amoeba</name>
    <dbReference type="NCBI Taxonomy" id="1746090"/>
    <lineage>
        <taxon>Eukaryota</taxon>
        <taxon>Metamonada</taxon>
        <taxon>Anaeramoebidae</taxon>
        <taxon>Anaeramoeba</taxon>
    </lineage>
</organism>
<evidence type="ECO:0000313" key="2">
    <source>
        <dbReference type="EMBL" id="KAJ5077635.1"/>
    </source>
</evidence>
<evidence type="ECO:0000313" key="3">
    <source>
        <dbReference type="Proteomes" id="UP001149090"/>
    </source>
</evidence>
<keyword evidence="1" id="KW-0812">Transmembrane</keyword>
<keyword evidence="3" id="KW-1185">Reference proteome</keyword>